<keyword evidence="6" id="KW-0472">Membrane</keyword>
<dbReference type="Gramene" id="RZC76448">
    <property type="protein sequence ID" value="RZC76448"/>
    <property type="gene ID" value="C5167_000518"/>
</dbReference>
<dbReference type="OrthoDB" id="10251412at2759"/>
<dbReference type="InterPro" id="IPR050747">
    <property type="entry name" value="Mitochondrial_chaperone_BCS1"/>
</dbReference>
<dbReference type="SMART" id="SM00382">
    <property type="entry name" value="AAA"/>
    <property type="match status" value="1"/>
</dbReference>
<dbReference type="EMBL" id="CM010723">
    <property type="protein sequence ID" value="RZC76448.1"/>
    <property type="molecule type" value="Genomic_DNA"/>
</dbReference>
<name>A0A4Y7KW90_PAPSO</name>
<evidence type="ECO:0000313" key="8">
    <source>
        <dbReference type="EMBL" id="RZC76448.1"/>
    </source>
</evidence>
<dbReference type="GO" id="GO:0005524">
    <property type="term" value="F:ATP binding"/>
    <property type="evidence" value="ECO:0007669"/>
    <property type="project" value="InterPro"/>
</dbReference>
<protein>
    <recommendedName>
        <fullName evidence="7">AAA+ ATPase domain-containing protein</fullName>
    </recommendedName>
</protein>
<evidence type="ECO:0000256" key="1">
    <source>
        <dbReference type="ARBA" id="ARBA00001946"/>
    </source>
</evidence>
<evidence type="ECO:0000256" key="3">
    <source>
        <dbReference type="ARBA" id="ARBA00022842"/>
    </source>
</evidence>
<evidence type="ECO:0000259" key="7">
    <source>
        <dbReference type="SMART" id="SM00382"/>
    </source>
</evidence>
<dbReference type="InterPro" id="IPR027417">
    <property type="entry name" value="P-loop_NTPase"/>
</dbReference>
<dbReference type="STRING" id="3469.A0A4Y7KW90"/>
<dbReference type="OMA" id="YAVRRLW"/>
<feature type="domain" description="AAA+ ATPase" evidence="7">
    <location>
        <begin position="235"/>
        <end position="359"/>
    </location>
</feature>
<dbReference type="GO" id="GO:0016887">
    <property type="term" value="F:ATP hydrolysis activity"/>
    <property type="evidence" value="ECO:0007669"/>
    <property type="project" value="InterPro"/>
</dbReference>
<dbReference type="InterPro" id="IPR003593">
    <property type="entry name" value="AAA+_ATPase"/>
</dbReference>
<keyword evidence="6" id="KW-1133">Transmembrane helix</keyword>
<keyword evidence="6" id="KW-0812">Transmembrane</keyword>
<dbReference type="InterPro" id="IPR025753">
    <property type="entry name" value="AAA_N_dom"/>
</dbReference>
<dbReference type="SUPFAM" id="SSF52540">
    <property type="entry name" value="P-loop containing nucleoside triphosphate hydrolases"/>
    <property type="match status" value="1"/>
</dbReference>
<evidence type="ECO:0000256" key="2">
    <source>
        <dbReference type="ARBA" id="ARBA00007448"/>
    </source>
</evidence>
<reference evidence="8 9" key="1">
    <citation type="journal article" date="2018" name="Science">
        <title>The opium poppy genome and morphinan production.</title>
        <authorList>
            <person name="Guo L."/>
            <person name="Winzer T."/>
            <person name="Yang X."/>
            <person name="Li Y."/>
            <person name="Ning Z."/>
            <person name="He Z."/>
            <person name="Teodor R."/>
            <person name="Lu Y."/>
            <person name="Bowser T.A."/>
            <person name="Graham I.A."/>
            <person name="Ye K."/>
        </authorList>
    </citation>
    <scope>NUCLEOTIDE SEQUENCE [LARGE SCALE GENOMIC DNA]</scope>
    <source>
        <strain evidence="9">cv. HN1</strain>
        <tissue evidence="8">Leaves</tissue>
    </source>
</reference>
<keyword evidence="9" id="KW-1185">Reference proteome</keyword>
<proteinExistence type="inferred from homology"/>
<comment type="catalytic activity">
    <reaction evidence="4">
        <text>ATP + H2O = ADP + phosphate + H(+)</text>
        <dbReference type="Rhea" id="RHEA:13065"/>
        <dbReference type="ChEBI" id="CHEBI:15377"/>
        <dbReference type="ChEBI" id="CHEBI:15378"/>
        <dbReference type="ChEBI" id="CHEBI:30616"/>
        <dbReference type="ChEBI" id="CHEBI:43474"/>
        <dbReference type="ChEBI" id="CHEBI:456216"/>
    </reaction>
</comment>
<evidence type="ECO:0000256" key="5">
    <source>
        <dbReference type="SAM" id="MobiDB-lite"/>
    </source>
</evidence>
<sequence>MVLFSTSFLVFIFVIFCVFLIFRVFFRSISLLYLFKRFYISIDDRFHVYQFYKVPEFNNNFEENQLYKKVSTYVSSLASIEDSDFANLISGNKSNEISVQLDSNQIVYDTFLSTRISWKNEEKGGDRNNCCRTLVLKIKKRDKRRIVRPYLQHIHTVTDEIELRRKEIKLFTNTSEHHDHHHNNGTSGRWKSIPFTHPTNLDTVAMDSDLKDKVKSDLESFLKSKQYYHKLGRVWKRSYLLHGQPGTGKSSFIAAMAKFLSYDIYDIDLSNVTDDSDLKLLLLSITNRSVIVIEDLDRFLNEKSTTISVSGILSFMDGVFSCCGEERIMVITMNSKEKIDPAILRPGRIDVQIYFPLCDFNAFKTLANSYLGLKDHKLFPQVEEIFQNGLTLSPAEIGEIMIVNRSSPSRALKSVITALQDGRGSSSNAKRKSISLHPSISTREREDDSSDSPKVICRESVHTVREFRKLYGLLRLKSSGRKSISYDITSEKEG</sequence>
<dbReference type="Pfam" id="PF25568">
    <property type="entry name" value="AAA_lid_At3g28540"/>
    <property type="match status" value="1"/>
</dbReference>
<keyword evidence="3" id="KW-0460">Magnesium</keyword>
<dbReference type="AlphaFoldDB" id="A0A4Y7KW90"/>
<evidence type="ECO:0000313" key="9">
    <source>
        <dbReference type="Proteomes" id="UP000316621"/>
    </source>
</evidence>
<dbReference type="InterPro" id="IPR058017">
    <property type="entry name" value="At3g28540-like_C"/>
</dbReference>
<dbReference type="GO" id="GO:0006950">
    <property type="term" value="P:response to stress"/>
    <property type="evidence" value="ECO:0007669"/>
    <property type="project" value="UniProtKB-ARBA"/>
</dbReference>
<accession>A0A4Y7KW90</accession>
<feature type="transmembrane region" description="Helical" evidence="6">
    <location>
        <begin position="6"/>
        <end position="26"/>
    </location>
</feature>
<comment type="similarity">
    <text evidence="2">Belongs to the AAA ATPase family. BCS1 subfamily.</text>
</comment>
<comment type="cofactor">
    <cofactor evidence="1">
        <name>Mg(2+)</name>
        <dbReference type="ChEBI" id="CHEBI:18420"/>
    </cofactor>
</comment>
<gene>
    <name evidence="8" type="ORF">C5167_000518</name>
</gene>
<dbReference type="Pfam" id="PF14363">
    <property type="entry name" value="AAA_assoc"/>
    <property type="match status" value="1"/>
</dbReference>
<evidence type="ECO:0000256" key="4">
    <source>
        <dbReference type="ARBA" id="ARBA00049360"/>
    </source>
</evidence>
<dbReference type="Pfam" id="PF00004">
    <property type="entry name" value="AAA"/>
    <property type="match status" value="1"/>
</dbReference>
<evidence type="ECO:0000256" key="6">
    <source>
        <dbReference type="SAM" id="Phobius"/>
    </source>
</evidence>
<dbReference type="Proteomes" id="UP000316621">
    <property type="component" value="Chromosome 9"/>
</dbReference>
<dbReference type="PANTHER" id="PTHR23070">
    <property type="entry name" value="BCS1 AAA-TYPE ATPASE"/>
    <property type="match status" value="1"/>
</dbReference>
<feature type="region of interest" description="Disordered" evidence="5">
    <location>
        <begin position="422"/>
        <end position="454"/>
    </location>
</feature>
<organism evidence="8 9">
    <name type="scientific">Papaver somniferum</name>
    <name type="common">Opium poppy</name>
    <dbReference type="NCBI Taxonomy" id="3469"/>
    <lineage>
        <taxon>Eukaryota</taxon>
        <taxon>Viridiplantae</taxon>
        <taxon>Streptophyta</taxon>
        <taxon>Embryophyta</taxon>
        <taxon>Tracheophyta</taxon>
        <taxon>Spermatophyta</taxon>
        <taxon>Magnoliopsida</taxon>
        <taxon>Ranunculales</taxon>
        <taxon>Papaveraceae</taxon>
        <taxon>Papaveroideae</taxon>
        <taxon>Papaver</taxon>
    </lineage>
</organism>
<dbReference type="InterPro" id="IPR003959">
    <property type="entry name" value="ATPase_AAA_core"/>
</dbReference>
<dbReference type="Gene3D" id="3.40.50.300">
    <property type="entry name" value="P-loop containing nucleotide triphosphate hydrolases"/>
    <property type="match status" value="1"/>
</dbReference>